<feature type="transmembrane region" description="Helical" evidence="1">
    <location>
        <begin position="48"/>
        <end position="67"/>
    </location>
</feature>
<keyword evidence="1" id="KW-1133">Transmembrane helix</keyword>
<evidence type="ECO:0008006" key="4">
    <source>
        <dbReference type="Google" id="ProtNLM"/>
    </source>
</evidence>
<evidence type="ECO:0000313" key="3">
    <source>
        <dbReference type="Proteomes" id="UP000614741"/>
    </source>
</evidence>
<sequence length="129" mass="12998">MLVTGLVVSRGDDLVADLAGGALYAALVHLAVLLVAPRTRPTTAAGTALGVCVVVELAQLTDVPAAVATAWPPAAYVLGTTFVATDLAAYAAGVGVVTVVDVLAVDVLARRRTGRSATVRAEPPRGPRT</sequence>
<protein>
    <recommendedName>
        <fullName evidence="4">DUF2809 domain-containing protein</fullName>
    </recommendedName>
</protein>
<feature type="transmembrane region" description="Helical" evidence="1">
    <location>
        <begin position="87"/>
        <end position="109"/>
    </location>
</feature>
<keyword evidence="3" id="KW-1185">Reference proteome</keyword>
<keyword evidence="1" id="KW-0812">Transmembrane</keyword>
<dbReference type="RefSeq" id="WP_203672983.1">
    <property type="nucleotide sequence ID" value="NZ_BONP01000007.1"/>
</dbReference>
<dbReference type="Proteomes" id="UP000614741">
    <property type="component" value="Unassembled WGS sequence"/>
</dbReference>
<proteinExistence type="predicted"/>
<feature type="transmembrane region" description="Helical" evidence="1">
    <location>
        <begin position="14"/>
        <end position="36"/>
    </location>
</feature>
<evidence type="ECO:0000313" key="2">
    <source>
        <dbReference type="EMBL" id="GIG39798.1"/>
    </source>
</evidence>
<dbReference type="InterPro" id="IPR021257">
    <property type="entry name" value="DUF2809"/>
</dbReference>
<accession>A0ABQ4DKC2</accession>
<name>A0ABQ4DKC2_9CELL</name>
<evidence type="ECO:0000256" key="1">
    <source>
        <dbReference type="SAM" id="Phobius"/>
    </source>
</evidence>
<organism evidence="2 3">
    <name type="scientific">Cellulomonas phragmiteti</name>
    <dbReference type="NCBI Taxonomy" id="478780"/>
    <lineage>
        <taxon>Bacteria</taxon>
        <taxon>Bacillati</taxon>
        <taxon>Actinomycetota</taxon>
        <taxon>Actinomycetes</taxon>
        <taxon>Micrococcales</taxon>
        <taxon>Cellulomonadaceae</taxon>
        <taxon>Cellulomonas</taxon>
    </lineage>
</organism>
<reference evidence="2 3" key="1">
    <citation type="submission" date="2021-01" db="EMBL/GenBank/DDBJ databases">
        <title>Whole genome shotgun sequence of Cellulomonas phragmiteti NBRC 110785.</title>
        <authorList>
            <person name="Komaki H."/>
            <person name="Tamura T."/>
        </authorList>
    </citation>
    <scope>NUCLEOTIDE SEQUENCE [LARGE SCALE GENOMIC DNA]</scope>
    <source>
        <strain evidence="2 3">NBRC 110785</strain>
    </source>
</reference>
<gene>
    <name evidence="2" type="ORF">Cph01nite_15600</name>
</gene>
<comment type="caution">
    <text evidence="2">The sequence shown here is derived from an EMBL/GenBank/DDBJ whole genome shotgun (WGS) entry which is preliminary data.</text>
</comment>
<dbReference type="Pfam" id="PF10990">
    <property type="entry name" value="DUF2809"/>
    <property type="match status" value="1"/>
</dbReference>
<dbReference type="EMBL" id="BONP01000007">
    <property type="protein sequence ID" value="GIG39798.1"/>
    <property type="molecule type" value="Genomic_DNA"/>
</dbReference>
<keyword evidence="1" id="KW-0472">Membrane</keyword>